<dbReference type="InterPro" id="IPR001650">
    <property type="entry name" value="Helicase_C-like"/>
</dbReference>
<evidence type="ECO:0000259" key="9">
    <source>
        <dbReference type="PROSITE" id="PS51192"/>
    </source>
</evidence>
<evidence type="ECO:0000256" key="8">
    <source>
        <dbReference type="SAM" id="MobiDB-lite"/>
    </source>
</evidence>
<dbReference type="GO" id="GO:0003725">
    <property type="term" value="F:double-stranded RNA binding"/>
    <property type="evidence" value="ECO:0007669"/>
    <property type="project" value="TreeGrafter"/>
</dbReference>
<organism evidence="11">
    <name type="scientific">Chromera velia CCMP2878</name>
    <dbReference type="NCBI Taxonomy" id="1169474"/>
    <lineage>
        <taxon>Eukaryota</taxon>
        <taxon>Sar</taxon>
        <taxon>Alveolata</taxon>
        <taxon>Colpodellida</taxon>
        <taxon>Chromeraceae</taxon>
        <taxon>Chromera</taxon>
    </lineage>
</organism>
<feature type="compositionally biased region" description="Basic and acidic residues" evidence="8">
    <location>
        <begin position="365"/>
        <end position="375"/>
    </location>
</feature>
<protein>
    <recommendedName>
        <fullName evidence="1">RNA helicase</fullName>
        <ecNumber evidence="1">3.6.4.13</ecNumber>
    </recommendedName>
</protein>
<keyword evidence="5" id="KW-0067">ATP-binding</keyword>
<dbReference type="SMART" id="SM00487">
    <property type="entry name" value="DEXDc"/>
    <property type="match status" value="1"/>
</dbReference>
<dbReference type="GO" id="GO:0045943">
    <property type="term" value="P:positive regulation of transcription by RNA polymerase I"/>
    <property type="evidence" value="ECO:0007669"/>
    <property type="project" value="TreeGrafter"/>
</dbReference>
<dbReference type="PROSITE" id="PS51192">
    <property type="entry name" value="HELICASE_ATP_BIND_1"/>
    <property type="match status" value="1"/>
</dbReference>
<evidence type="ECO:0000256" key="1">
    <source>
        <dbReference type="ARBA" id="ARBA00012552"/>
    </source>
</evidence>
<dbReference type="GO" id="GO:0005524">
    <property type="term" value="F:ATP binding"/>
    <property type="evidence" value="ECO:0007669"/>
    <property type="project" value="UniProtKB-KW"/>
</dbReference>
<keyword evidence="7" id="KW-0175">Coiled coil</keyword>
<evidence type="ECO:0000256" key="6">
    <source>
        <dbReference type="ARBA" id="ARBA00047984"/>
    </source>
</evidence>
<dbReference type="VEuPathDB" id="CryptoDB:Cvel_16209"/>
<keyword evidence="2" id="KW-0547">Nucleotide-binding</keyword>
<dbReference type="Pfam" id="PF21010">
    <property type="entry name" value="HA2_C"/>
    <property type="match status" value="1"/>
</dbReference>
<dbReference type="InterPro" id="IPR002464">
    <property type="entry name" value="DNA/RNA_helicase_DEAH_CS"/>
</dbReference>
<dbReference type="Pfam" id="PF00270">
    <property type="entry name" value="DEAD"/>
    <property type="match status" value="1"/>
</dbReference>
<dbReference type="InterPro" id="IPR027417">
    <property type="entry name" value="P-loop_NTPase"/>
</dbReference>
<evidence type="ECO:0000256" key="2">
    <source>
        <dbReference type="ARBA" id="ARBA00022741"/>
    </source>
</evidence>
<dbReference type="InterPro" id="IPR007502">
    <property type="entry name" value="Helicase-assoc_dom"/>
</dbReference>
<dbReference type="GO" id="GO:0005730">
    <property type="term" value="C:nucleolus"/>
    <property type="evidence" value="ECO:0007669"/>
    <property type="project" value="UniProtKB-ARBA"/>
</dbReference>
<evidence type="ECO:0000256" key="4">
    <source>
        <dbReference type="ARBA" id="ARBA00022806"/>
    </source>
</evidence>
<dbReference type="Pfam" id="PF07717">
    <property type="entry name" value="OB_NTP_bind"/>
    <property type="match status" value="1"/>
</dbReference>
<dbReference type="CDD" id="cd18791">
    <property type="entry name" value="SF2_C_RHA"/>
    <property type="match status" value="1"/>
</dbReference>
<dbReference type="GO" id="GO:0016787">
    <property type="term" value="F:hydrolase activity"/>
    <property type="evidence" value="ECO:0007669"/>
    <property type="project" value="UniProtKB-KW"/>
</dbReference>
<dbReference type="Gene3D" id="1.20.120.1080">
    <property type="match status" value="1"/>
</dbReference>
<feature type="coiled-coil region" evidence="7">
    <location>
        <begin position="282"/>
        <end position="309"/>
    </location>
</feature>
<dbReference type="PANTHER" id="PTHR18934:SF118">
    <property type="entry name" value="ATP-DEPENDENT RNA HELICASE DHX33"/>
    <property type="match status" value="1"/>
</dbReference>
<dbReference type="PROSITE" id="PS51194">
    <property type="entry name" value="HELICASE_CTER"/>
    <property type="match status" value="1"/>
</dbReference>
<feature type="region of interest" description="Disordered" evidence="8">
    <location>
        <begin position="227"/>
        <end position="264"/>
    </location>
</feature>
<dbReference type="Gene3D" id="3.40.50.300">
    <property type="entry name" value="P-loop containing nucleotide triphosphate hydrolases"/>
    <property type="match status" value="3"/>
</dbReference>
<accession>A0A0G4FBL8</accession>
<dbReference type="PROSITE" id="PS00690">
    <property type="entry name" value="DEAH_ATP_HELICASE"/>
    <property type="match status" value="1"/>
</dbReference>
<dbReference type="SMART" id="SM00490">
    <property type="entry name" value="HELICc"/>
    <property type="match status" value="1"/>
</dbReference>
<dbReference type="AlphaFoldDB" id="A0A0G4FBL8"/>
<feature type="domain" description="Helicase C-terminal" evidence="10">
    <location>
        <begin position="388"/>
        <end position="559"/>
    </location>
</feature>
<feature type="domain" description="Helicase ATP-binding" evidence="9">
    <location>
        <begin position="25"/>
        <end position="195"/>
    </location>
</feature>
<evidence type="ECO:0000256" key="7">
    <source>
        <dbReference type="SAM" id="Coils"/>
    </source>
</evidence>
<evidence type="ECO:0000256" key="5">
    <source>
        <dbReference type="ARBA" id="ARBA00022840"/>
    </source>
</evidence>
<dbReference type="Pfam" id="PF00271">
    <property type="entry name" value="Helicase_C"/>
    <property type="match status" value="1"/>
</dbReference>
<evidence type="ECO:0000256" key="3">
    <source>
        <dbReference type="ARBA" id="ARBA00022801"/>
    </source>
</evidence>
<dbReference type="GO" id="GO:0003724">
    <property type="term" value="F:RNA helicase activity"/>
    <property type="evidence" value="ECO:0007669"/>
    <property type="project" value="UniProtKB-EC"/>
</dbReference>
<keyword evidence="4" id="KW-0347">Helicase</keyword>
<sequence length="844" mass="94102">MSSSTLSELQSQLPIRQNKEEIVRRLKSLENQVMILIGETGSGKTTQVPQFVYDIVTEEARTLRQRAKMIAITQPRRIAAISVAKRVAFEMKCELGELVGYQVRFEERVSRETRIKFMTDGMLVRELMLDQDLKRCSFVLLDEAHERSLHSDILLGFLKTLLNRRKDLKLIVMSATLHPEVFIDFFGGADVLKVPGRSHKVHIRCLPRAEDDHVEAALMAVLQIHRDNPMPPSASSSSSSSFSLFAPDSEEPRKKRKRGADSDKKGKAGYDILVFLPGQGDIEALQARLNEKREVMAQARAEMVEEKLQEILRAERGETSGTGKKEAASEPGSKEKVAAVKRDDRENNTGSPQMDFLPGLRKRKLDSEGESEKSTTETTAEANGKNVTVEGQGGQEEEQGGQEVKDQRRAASERRINAIRKKIQTPWDADILVLPIYAALPLEEQQKVFQPAPPNTRKVVLATNIAETSLTVPGISFVVDTGLAKVKQFKPASMSDQLVQVQVAKANVMQRAGRAGREGPGNALWLFTEDDFHSRPEQMEPEILRCDLDHVFLELKALKVDNPIKFPFVSVPSKEYLRAAAHKLLKLGALDKKGNLTEIGQKMAVLPVTPVCGLLLIESVSLECAAEMLTIVSMLSAEVRIEEPKRLQGAERKAFETRMKKLRHPESDHLTLLRVYNTWHQLPKDAEKFRFCKEHGVNSGSLLKAKSIREQLKSLMLQQFQLKSITSGGNNWEVIRKCLCRGLFLNSAVLVRGGGAMGFSGADSEDGRGPGRGMTGGRVYETKATRTEAKIHPNSVLFHSQKAPKCIVFSELIGYLCREVTVVDERWLVEIPTFREVPVGGAHA</sequence>
<dbReference type="CDD" id="cd17917">
    <property type="entry name" value="DEXHc_RHA-like"/>
    <property type="match status" value="1"/>
</dbReference>
<gene>
    <name evidence="11" type="ORF">Cvel_16209</name>
</gene>
<dbReference type="InterPro" id="IPR048333">
    <property type="entry name" value="HA2_WH"/>
</dbReference>
<dbReference type="SMART" id="SM00847">
    <property type="entry name" value="HA2"/>
    <property type="match status" value="1"/>
</dbReference>
<feature type="compositionally biased region" description="Low complexity" evidence="8">
    <location>
        <begin position="233"/>
        <end position="243"/>
    </location>
</feature>
<evidence type="ECO:0000313" key="11">
    <source>
        <dbReference type="EMBL" id="CEM10469.1"/>
    </source>
</evidence>
<comment type="catalytic activity">
    <reaction evidence="6">
        <text>ATP + H2O = ADP + phosphate + H(+)</text>
        <dbReference type="Rhea" id="RHEA:13065"/>
        <dbReference type="ChEBI" id="CHEBI:15377"/>
        <dbReference type="ChEBI" id="CHEBI:15378"/>
        <dbReference type="ChEBI" id="CHEBI:30616"/>
        <dbReference type="ChEBI" id="CHEBI:43474"/>
        <dbReference type="ChEBI" id="CHEBI:456216"/>
        <dbReference type="EC" id="3.6.4.13"/>
    </reaction>
</comment>
<dbReference type="PANTHER" id="PTHR18934">
    <property type="entry name" value="ATP-DEPENDENT RNA HELICASE"/>
    <property type="match status" value="1"/>
</dbReference>
<keyword evidence="3" id="KW-0378">Hydrolase</keyword>
<dbReference type="EC" id="3.6.4.13" evidence="1"/>
<dbReference type="InterPro" id="IPR011709">
    <property type="entry name" value="DEAD-box_helicase_OB_fold"/>
</dbReference>
<feature type="region of interest" description="Disordered" evidence="8">
    <location>
        <begin position="313"/>
        <end position="409"/>
    </location>
</feature>
<feature type="compositionally biased region" description="Basic and acidic residues" evidence="8">
    <location>
        <begin position="313"/>
        <end position="347"/>
    </location>
</feature>
<dbReference type="Pfam" id="PF04408">
    <property type="entry name" value="WHD_HA2"/>
    <property type="match status" value="1"/>
</dbReference>
<dbReference type="PhylomeDB" id="A0A0G4FBL8"/>
<dbReference type="EMBL" id="CDMZ01000263">
    <property type="protein sequence ID" value="CEM10469.1"/>
    <property type="molecule type" value="Genomic_DNA"/>
</dbReference>
<evidence type="ECO:0000259" key="10">
    <source>
        <dbReference type="PROSITE" id="PS51194"/>
    </source>
</evidence>
<dbReference type="SUPFAM" id="SSF52540">
    <property type="entry name" value="P-loop containing nucleoside triphosphate hydrolases"/>
    <property type="match status" value="2"/>
</dbReference>
<reference evidence="11" key="1">
    <citation type="submission" date="2014-11" db="EMBL/GenBank/DDBJ databases">
        <authorList>
            <person name="Otto D Thomas"/>
            <person name="Naeem Raeece"/>
        </authorList>
    </citation>
    <scope>NUCLEOTIDE SEQUENCE</scope>
</reference>
<dbReference type="FunFam" id="3.40.50.300:FF:001922">
    <property type="entry name" value="DEAH (Asp-Glu-Ala-His) box polypeptide 29"/>
    <property type="match status" value="1"/>
</dbReference>
<dbReference type="InterPro" id="IPR011545">
    <property type="entry name" value="DEAD/DEAH_box_helicase_dom"/>
</dbReference>
<dbReference type="InterPro" id="IPR014001">
    <property type="entry name" value="Helicase_ATP-bd"/>
</dbReference>
<name>A0A0G4FBL8_9ALVE</name>
<proteinExistence type="predicted"/>